<dbReference type="GO" id="GO:0043022">
    <property type="term" value="F:ribosome binding"/>
    <property type="evidence" value="ECO:0007669"/>
    <property type="project" value="InterPro"/>
</dbReference>
<protein>
    <recommendedName>
        <fullName evidence="5">Ribosome maturation factor RimM</fullName>
    </recommendedName>
</protein>
<evidence type="ECO:0000256" key="2">
    <source>
        <dbReference type="ARBA" id="ARBA00022517"/>
    </source>
</evidence>
<dbReference type="SUPFAM" id="SSF50447">
    <property type="entry name" value="Translation proteins"/>
    <property type="match status" value="1"/>
</dbReference>
<dbReference type="InterPro" id="IPR002676">
    <property type="entry name" value="RimM_N"/>
</dbReference>
<evidence type="ECO:0000259" key="6">
    <source>
        <dbReference type="Pfam" id="PF01782"/>
    </source>
</evidence>
<keyword evidence="9" id="KW-1185">Reference proteome</keyword>
<evidence type="ECO:0000259" key="7">
    <source>
        <dbReference type="Pfam" id="PF24986"/>
    </source>
</evidence>
<comment type="subcellular location">
    <subcellularLocation>
        <location evidence="5">Cytoplasm</location>
    </subcellularLocation>
</comment>
<gene>
    <name evidence="5 8" type="primary">rimM</name>
    <name evidence="8" type="ORF">GS597_07215</name>
</gene>
<dbReference type="GO" id="GO:0042274">
    <property type="term" value="P:ribosomal small subunit biogenesis"/>
    <property type="evidence" value="ECO:0007669"/>
    <property type="project" value="UniProtKB-UniRule"/>
</dbReference>
<comment type="function">
    <text evidence="5">An accessory protein needed during the final step in the assembly of 30S ribosomal subunit, possibly for assembly of the head region. Essential for efficient processing of 16S rRNA. May be needed both before and after RbfA during the maturation of 16S rRNA. It has affinity for free ribosomal 30S subunits but not for 70S ribosomes.</text>
</comment>
<dbReference type="Gene3D" id="2.30.30.240">
    <property type="entry name" value="PRC-barrel domain"/>
    <property type="match status" value="1"/>
</dbReference>
<evidence type="ECO:0000313" key="8">
    <source>
        <dbReference type="EMBL" id="NCJ06304.1"/>
    </source>
</evidence>
<dbReference type="PANTHER" id="PTHR33692:SF1">
    <property type="entry name" value="RIBOSOME MATURATION FACTOR RIMM"/>
    <property type="match status" value="1"/>
</dbReference>
<name>A0A8K2A6T2_9CYAN</name>
<accession>A0A8K2A6T2</accession>
<feature type="domain" description="RimM N-terminal" evidence="6">
    <location>
        <begin position="10"/>
        <end position="94"/>
    </location>
</feature>
<dbReference type="Gene3D" id="2.40.30.60">
    <property type="entry name" value="RimM"/>
    <property type="match status" value="1"/>
</dbReference>
<dbReference type="EMBL" id="WVIC01000011">
    <property type="protein sequence ID" value="NCJ06304.1"/>
    <property type="molecule type" value="Genomic_DNA"/>
</dbReference>
<dbReference type="InterPro" id="IPR011033">
    <property type="entry name" value="PRC_barrel-like_sf"/>
</dbReference>
<evidence type="ECO:0000313" key="9">
    <source>
        <dbReference type="Proteomes" id="UP000607397"/>
    </source>
</evidence>
<dbReference type="AlphaFoldDB" id="A0A8K2A6T2"/>
<dbReference type="Pfam" id="PF01782">
    <property type="entry name" value="RimM"/>
    <property type="match status" value="1"/>
</dbReference>
<comment type="caution">
    <text evidence="8">The sequence shown here is derived from an EMBL/GenBank/DDBJ whole genome shotgun (WGS) entry which is preliminary data.</text>
</comment>
<evidence type="ECO:0000256" key="1">
    <source>
        <dbReference type="ARBA" id="ARBA00022490"/>
    </source>
</evidence>
<dbReference type="GO" id="GO:0006364">
    <property type="term" value="P:rRNA processing"/>
    <property type="evidence" value="ECO:0007669"/>
    <property type="project" value="UniProtKB-UniRule"/>
</dbReference>
<feature type="domain" description="Ribosome maturation factor RimM PRC barrel" evidence="7">
    <location>
        <begin position="107"/>
        <end position="176"/>
    </location>
</feature>
<dbReference type="InterPro" id="IPR056792">
    <property type="entry name" value="PRC_RimM"/>
</dbReference>
<organism evidence="8 9">
    <name type="scientific">Petrachloros mirabilis ULC683</name>
    <dbReference type="NCBI Taxonomy" id="2781853"/>
    <lineage>
        <taxon>Bacteria</taxon>
        <taxon>Bacillati</taxon>
        <taxon>Cyanobacteriota</taxon>
        <taxon>Cyanophyceae</taxon>
        <taxon>Synechococcales</taxon>
        <taxon>Petrachlorosaceae</taxon>
        <taxon>Petrachloros</taxon>
        <taxon>Petrachloros mirabilis</taxon>
    </lineage>
</organism>
<dbReference type="Proteomes" id="UP000607397">
    <property type="component" value="Unassembled WGS sequence"/>
</dbReference>
<proteinExistence type="inferred from homology"/>
<dbReference type="PANTHER" id="PTHR33692">
    <property type="entry name" value="RIBOSOME MATURATION FACTOR RIMM"/>
    <property type="match status" value="1"/>
</dbReference>
<dbReference type="GO" id="GO:0005737">
    <property type="term" value="C:cytoplasm"/>
    <property type="evidence" value="ECO:0007669"/>
    <property type="project" value="UniProtKB-SubCell"/>
</dbReference>
<evidence type="ECO:0000256" key="3">
    <source>
        <dbReference type="ARBA" id="ARBA00022552"/>
    </source>
</evidence>
<dbReference type="GO" id="GO:0005840">
    <property type="term" value="C:ribosome"/>
    <property type="evidence" value="ECO:0007669"/>
    <property type="project" value="InterPro"/>
</dbReference>
<keyword evidence="3 5" id="KW-0698">rRNA processing</keyword>
<keyword evidence="4 5" id="KW-0143">Chaperone</keyword>
<keyword evidence="1 5" id="KW-0963">Cytoplasm</keyword>
<dbReference type="SUPFAM" id="SSF50346">
    <property type="entry name" value="PRC-barrel domain"/>
    <property type="match status" value="1"/>
</dbReference>
<dbReference type="InterPro" id="IPR009000">
    <property type="entry name" value="Transl_B-barrel_sf"/>
</dbReference>
<dbReference type="Pfam" id="PF24986">
    <property type="entry name" value="PRC_RimM"/>
    <property type="match status" value="1"/>
</dbReference>
<dbReference type="HAMAP" id="MF_00014">
    <property type="entry name" value="Ribosome_mat_RimM"/>
    <property type="match status" value="1"/>
</dbReference>
<dbReference type="RefSeq" id="WP_161824780.1">
    <property type="nucleotide sequence ID" value="NZ_WVIC01000011.1"/>
</dbReference>
<dbReference type="InterPro" id="IPR011961">
    <property type="entry name" value="RimM"/>
</dbReference>
<evidence type="ECO:0000256" key="4">
    <source>
        <dbReference type="ARBA" id="ARBA00023186"/>
    </source>
</evidence>
<evidence type="ECO:0000256" key="5">
    <source>
        <dbReference type="HAMAP-Rule" id="MF_00014"/>
    </source>
</evidence>
<reference evidence="8" key="1">
    <citation type="submission" date="2019-12" db="EMBL/GenBank/DDBJ databases">
        <title>High-Quality draft genome sequences of three cyanobacteria isolated from the limestone walls of the Old Cathedral of Coimbra.</title>
        <authorList>
            <person name="Tiago I."/>
            <person name="Soares F."/>
            <person name="Portugal A."/>
        </authorList>
    </citation>
    <scope>NUCLEOTIDE SEQUENCE [LARGE SCALE GENOMIC DNA]</scope>
    <source>
        <strain evidence="8">C</strain>
    </source>
</reference>
<comment type="similarity">
    <text evidence="5">Belongs to the RimM family.</text>
</comment>
<comment type="domain">
    <text evidence="5">The PRC barrel domain binds ribosomal protein uS19.</text>
</comment>
<dbReference type="InterPro" id="IPR036976">
    <property type="entry name" value="RimM_N_sf"/>
</dbReference>
<keyword evidence="2 5" id="KW-0690">Ribosome biogenesis</keyword>
<dbReference type="NCBIfam" id="TIGR02273">
    <property type="entry name" value="16S_RimM"/>
    <property type="match status" value="1"/>
</dbReference>
<sequence length="181" mass="19963">MTNETEWIPIGKIVAAQGLKGELKVYPDSDFPERFTEPGKRWLLRSDQSSPEAVQLVKGRALSHKGLYVIELEGVCDRTQAEALKDSILLVLASDKPHLAPNEYHIQDLVGLSVFEQTTQTHIGTVISLVNAGNDLLEVQLANNPDMQVLIPFVKAIVPVVDLNQHRIEITPPKGLVPGFL</sequence>
<comment type="subunit">
    <text evidence="5">Binds ribosomal protein uS19.</text>
</comment>